<accession>A0ABM8ZP48</accession>
<name>A0ABM8ZP48_9VIBR</name>
<dbReference type="EMBL" id="CAKLCM010000003">
    <property type="protein sequence ID" value="CAH0530233.1"/>
    <property type="molecule type" value="Genomic_DNA"/>
</dbReference>
<evidence type="ECO:0000313" key="3">
    <source>
        <dbReference type="Proteomes" id="UP000838160"/>
    </source>
</evidence>
<dbReference type="NCBIfam" id="TIGR02532">
    <property type="entry name" value="IV_pilin_GFxxxE"/>
    <property type="match status" value="1"/>
</dbReference>
<keyword evidence="1" id="KW-0812">Transmembrane</keyword>
<evidence type="ECO:0000256" key="1">
    <source>
        <dbReference type="SAM" id="Phobius"/>
    </source>
</evidence>
<evidence type="ECO:0008006" key="4">
    <source>
        <dbReference type="Google" id="ProtNLM"/>
    </source>
</evidence>
<proteinExistence type="predicted"/>
<dbReference type="Pfam" id="PF07963">
    <property type="entry name" value="N_methyl"/>
    <property type="match status" value="1"/>
</dbReference>
<comment type="caution">
    <text evidence="2">The sequence shown here is derived from an EMBL/GenBank/DDBJ whole genome shotgun (WGS) entry which is preliminary data.</text>
</comment>
<reference evidence="2" key="1">
    <citation type="submission" date="2021-12" db="EMBL/GenBank/DDBJ databases">
        <authorList>
            <person name="Rodrigo-Torres L."/>
            <person name="Arahal R. D."/>
            <person name="Lucena T."/>
        </authorList>
    </citation>
    <scope>NUCLEOTIDE SEQUENCE</scope>
    <source>
        <strain evidence="2">CECT 8226</strain>
    </source>
</reference>
<sequence length="185" mass="20147">MTTYHLRGFTLIEMVISIVIMAVLAVIAAPRFLNLQQDSKQATVEGVSAALASSLKLAESRIIIDNATQSIDYAGENISLTGNMPAASADTLRALLHIDVPSSWTRNWWEDPCDEPEFCILGNMYVGKGNYVEVPGFPLDSNGGLDRASYIWPRGYTLQSEGCYAFYINKASAEVYHTGAIVSGC</sequence>
<protein>
    <recommendedName>
        <fullName evidence="4">Prepilin-type N-terminal cleavage/methylation domain-containing protein</fullName>
    </recommendedName>
</protein>
<keyword evidence="1" id="KW-0472">Membrane</keyword>
<dbReference type="PROSITE" id="PS00409">
    <property type="entry name" value="PROKAR_NTER_METHYL"/>
    <property type="match status" value="1"/>
</dbReference>
<dbReference type="Gene3D" id="3.30.700.10">
    <property type="entry name" value="Glycoprotein, Type 4 Pilin"/>
    <property type="match status" value="1"/>
</dbReference>
<dbReference type="InterPro" id="IPR045584">
    <property type="entry name" value="Pilin-like"/>
</dbReference>
<evidence type="ECO:0000313" key="2">
    <source>
        <dbReference type="EMBL" id="CAH0530233.1"/>
    </source>
</evidence>
<dbReference type="InterPro" id="IPR012902">
    <property type="entry name" value="N_methyl_site"/>
</dbReference>
<dbReference type="Proteomes" id="UP000838160">
    <property type="component" value="Unassembled WGS sequence"/>
</dbReference>
<gene>
    <name evidence="2" type="ORF">VHP8226_03913</name>
</gene>
<dbReference type="RefSeq" id="WP_290369174.1">
    <property type="nucleotide sequence ID" value="NZ_CAKLCM010000003.1"/>
</dbReference>
<keyword evidence="3" id="KW-1185">Reference proteome</keyword>
<feature type="transmembrane region" description="Helical" evidence="1">
    <location>
        <begin position="12"/>
        <end position="33"/>
    </location>
</feature>
<organism evidence="2 3">
    <name type="scientific">Vibrio hippocampi</name>
    <dbReference type="NCBI Taxonomy" id="654686"/>
    <lineage>
        <taxon>Bacteria</taxon>
        <taxon>Pseudomonadati</taxon>
        <taxon>Pseudomonadota</taxon>
        <taxon>Gammaproteobacteria</taxon>
        <taxon>Vibrionales</taxon>
        <taxon>Vibrionaceae</taxon>
        <taxon>Vibrio</taxon>
    </lineage>
</organism>
<dbReference type="SUPFAM" id="SSF54523">
    <property type="entry name" value="Pili subunits"/>
    <property type="match status" value="1"/>
</dbReference>
<keyword evidence="1" id="KW-1133">Transmembrane helix</keyword>